<sequence length="383" mass="43100">IHPEDSSLYTQRTALHAPRGQLFIHPEDSSSYTQRLTSQLFIHPEDSSSYTQRLTSQLFSQGLSADPEEDHPVHDEATRAALAVGFPPSTFSTHGLSRPASPLQEHLPRYYELIAHSFDTSEVTPLCEQWLAGIRSRIPAELAAEQGAALQTLSEEVEGMYAEAMKKSILDYILLDPAEQARLGITLTAKPSHSAGRECFPWQKRVQQSRSRLRGALYPTHPVMGRILHNFHSKYKHFRLLDLQALSRELPLTLDQLTDHMTEVVGRRAGLLQESWLRDSAHIVSESRDCIEAWMPQEEEALRMRKMAHFFGSIATLMSVMLRVVVAESLQELVSWLEGYGRGNEYQGGYPHHSLGLPIKPHAIIMFMVSGGPFPAVWVNHPA</sequence>
<gene>
    <name evidence="1" type="primary">Dnah3</name>
    <name evidence="1" type="ORF">AOXY_G10272</name>
</gene>
<proteinExistence type="predicted"/>
<dbReference type="AlphaFoldDB" id="A0AAD8DFR8"/>
<evidence type="ECO:0000313" key="1">
    <source>
        <dbReference type="EMBL" id="KAK1169287.1"/>
    </source>
</evidence>
<name>A0AAD8DFR8_ACIOX</name>
<protein>
    <submittedName>
        <fullName evidence="1">Dynein heavy chain 7, axonemal-like</fullName>
    </submittedName>
</protein>
<comment type="caution">
    <text evidence="1">The sequence shown here is derived from an EMBL/GenBank/DDBJ whole genome shotgun (WGS) entry which is preliminary data.</text>
</comment>
<reference evidence="1" key="1">
    <citation type="submission" date="2022-02" db="EMBL/GenBank/DDBJ databases">
        <title>Atlantic sturgeon de novo genome assembly.</title>
        <authorList>
            <person name="Stock M."/>
            <person name="Klopp C."/>
            <person name="Guiguen Y."/>
            <person name="Cabau C."/>
            <person name="Parinello H."/>
            <person name="Santidrian Yebra-Pimentel E."/>
            <person name="Kuhl H."/>
            <person name="Dirks R.P."/>
            <person name="Guessner J."/>
            <person name="Wuertz S."/>
            <person name="Du K."/>
            <person name="Schartl M."/>
        </authorList>
    </citation>
    <scope>NUCLEOTIDE SEQUENCE</scope>
    <source>
        <strain evidence="1">STURGEONOMICS-FGT-2020</strain>
        <tissue evidence="1">Whole blood</tissue>
    </source>
</reference>
<accession>A0AAD8DFR8</accession>
<dbReference type="Proteomes" id="UP001230051">
    <property type="component" value="Unassembled WGS sequence"/>
</dbReference>
<evidence type="ECO:0000313" key="2">
    <source>
        <dbReference type="Proteomes" id="UP001230051"/>
    </source>
</evidence>
<keyword evidence="2" id="KW-1185">Reference proteome</keyword>
<dbReference type="EMBL" id="JAGXEW010000008">
    <property type="protein sequence ID" value="KAK1169287.1"/>
    <property type="molecule type" value="Genomic_DNA"/>
</dbReference>
<organism evidence="1 2">
    <name type="scientific">Acipenser oxyrinchus oxyrinchus</name>
    <dbReference type="NCBI Taxonomy" id="40147"/>
    <lineage>
        <taxon>Eukaryota</taxon>
        <taxon>Metazoa</taxon>
        <taxon>Chordata</taxon>
        <taxon>Craniata</taxon>
        <taxon>Vertebrata</taxon>
        <taxon>Euteleostomi</taxon>
        <taxon>Actinopterygii</taxon>
        <taxon>Chondrostei</taxon>
        <taxon>Acipenseriformes</taxon>
        <taxon>Acipenseridae</taxon>
        <taxon>Acipenser</taxon>
    </lineage>
</organism>
<feature type="non-terminal residue" evidence="1">
    <location>
        <position position="383"/>
    </location>
</feature>